<dbReference type="AlphaFoldDB" id="A0A1V6RFD4"/>
<accession>A0A1V6RFD4</accession>
<dbReference type="Gene3D" id="2.60.120.620">
    <property type="entry name" value="q2cbj1_9rhob like domain"/>
    <property type="match status" value="1"/>
</dbReference>
<evidence type="ECO:0000313" key="1">
    <source>
        <dbReference type="EMBL" id="OQE00234.1"/>
    </source>
</evidence>
<proteinExistence type="predicted"/>
<dbReference type="PANTHER" id="PTHR31630">
    <property type="entry name" value="PHYTANOYL-COA DIOXYGENASE-RELATED-RELATED"/>
    <property type="match status" value="1"/>
</dbReference>
<dbReference type="InterPro" id="IPR008775">
    <property type="entry name" value="Phytyl_CoA_dOase-like"/>
</dbReference>
<reference evidence="2" key="1">
    <citation type="journal article" date="2017" name="Nat. Microbiol.">
        <title>Global analysis of biosynthetic gene clusters reveals vast potential of secondary metabolite production in Penicillium species.</title>
        <authorList>
            <person name="Nielsen J.C."/>
            <person name="Grijseels S."/>
            <person name="Prigent S."/>
            <person name="Ji B."/>
            <person name="Dainat J."/>
            <person name="Nielsen K.F."/>
            <person name="Frisvad J.C."/>
            <person name="Workman M."/>
            <person name="Nielsen J."/>
        </authorList>
    </citation>
    <scope>NUCLEOTIDE SEQUENCE [LARGE SCALE GENOMIC DNA]</scope>
    <source>
        <strain evidence="2">IBT 29486</strain>
    </source>
</reference>
<keyword evidence="2" id="KW-1185">Reference proteome</keyword>
<dbReference type="EMBL" id="MDYP01000056">
    <property type="protein sequence ID" value="OQE00234.1"/>
    <property type="molecule type" value="Genomic_DNA"/>
</dbReference>
<name>A0A1V6RFD4_9EURO</name>
<organism evidence="1 2">
    <name type="scientific">Penicillium vulpinum</name>
    <dbReference type="NCBI Taxonomy" id="29845"/>
    <lineage>
        <taxon>Eukaryota</taxon>
        <taxon>Fungi</taxon>
        <taxon>Dikarya</taxon>
        <taxon>Ascomycota</taxon>
        <taxon>Pezizomycotina</taxon>
        <taxon>Eurotiomycetes</taxon>
        <taxon>Eurotiomycetidae</taxon>
        <taxon>Eurotiales</taxon>
        <taxon>Aspergillaceae</taxon>
        <taxon>Penicillium</taxon>
    </lineage>
</organism>
<dbReference type="SUPFAM" id="SSF51197">
    <property type="entry name" value="Clavaminate synthase-like"/>
    <property type="match status" value="1"/>
</dbReference>
<protein>
    <recommendedName>
        <fullName evidence="3">Phytanoyl-CoA dioxygenase</fullName>
    </recommendedName>
</protein>
<sequence length="358" mass="41553">MEETMATSVKYDDWRDHLQQHGYTIIKNAISPEKAQYYQQQQIEWLEKFTYGFKKDDSTTWTPEYLPAHARGGMYFRYGVQHEAFMWEARQEAGIIDAFAKLWGTDELLVSFDAMNITFPSSNTTNSQPWPHIDQSPQKKGLHCVQGFINFTPNGPEDGGLMVLKGTHKLTEKFFETFPEQANRESWGPEDWFSFEASEIDWFRERGCEPKKVCADPGDLIMWDSRTIHYSVPPQSEQMRALIYLCYTPARFATPENLEKKAVLFKNKQGSVRDSITHSTFHPQILTRDSTVETHPTEHKESFFHKILDHHHDKHGNEGQATEGGLHSELKKDQGDFKQYIKEDRQLEEEGQTYGGLM</sequence>
<dbReference type="Pfam" id="PF05721">
    <property type="entry name" value="PhyH"/>
    <property type="match status" value="1"/>
</dbReference>
<dbReference type="Proteomes" id="UP000191518">
    <property type="component" value="Unassembled WGS sequence"/>
</dbReference>
<dbReference type="PANTHER" id="PTHR31630:SF6">
    <property type="entry name" value="PHYTANOYL-COA DIOXYGENASE-RELATED"/>
    <property type="match status" value="1"/>
</dbReference>
<gene>
    <name evidence="1" type="ORF">PENVUL_c056G04748</name>
</gene>
<evidence type="ECO:0008006" key="3">
    <source>
        <dbReference type="Google" id="ProtNLM"/>
    </source>
</evidence>
<evidence type="ECO:0000313" key="2">
    <source>
        <dbReference type="Proteomes" id="UP000191518"/>
    </source>
</evidence>
<comment type="caution">
    <text evidence="1">The sequence shown here is derived from an EMBL/GenBank/DDBJ whole genome shotgun (WGS) entry which is preliminary data.</text>
</comment>